<dbReference type="eggNOG" id="ENOG5031XPD">
    <property type="taxonomic scope" value="Bacteria"/>
</dbReference>
<sequence length="311" mass="35157">MDIQKLKAGDVLLFSAEKGSFISWVITFLTDAQVSHAAMFYDVPEQLIIEESPPQVAINKAFERFKGREITVRRLKEELPMVPVIKVAKAYLNDDEPYDQSGLYLVGLLLLYRKFTPSSAKQRVMIRIFKKITASIVDYIHKHQSPGKEPMVCSQFVAQCYANAGPEYKLKFKKGLLQKSATAQLEDKNLIEQVLQRLDQEEPPQTQRLLQSVLEPEKETFLSGEDLCQELKEAFLDESDIVSVSISDEFTEAVAQFAYAHHLATTGQAVELSGQNVPQLLRDLNDYENMFTTPGDLLKSCESLESICVIK</sequence>
<dbReference type="AlphaFoldDB" id="C6C1Q4"/>
<dbReference type="InterPro" id="IPR038765">
    <property type="entry name" value="Papain-like_cys_pep_sf"/>
</dbReference>
<dbReference type="Proteomes" id="UP000002601">
    <property type="component" value="Chromosome"/>
</dbReference>
<organism evidence="1 2">
    <name type="scientific">Maridesulfovibrio salexigens (strain ATCC 14822 / DSM 2638 / NCIMB 8403 / VKM B-1763)</name>
    <name type="common">Desulfovibrio salexigens</name>
    <dbReference type="NCBI Taxonomy" id="526222"/>
    <lineage>
        <taxon>Bacteria</taxon>
        <taxon>Pseudomonadati</taxon>
        <taxon>Thermodesulfobacteriota</taxon>
        <taxon>Desulfovibrionia</taxon>
        <taxon>Desulfovibrionales</taxon>
        <taxon>Desulfovibrionaceae</taxon>
        <taxon>Maridesulfovibrio</taxon>
    </lineage>
</organism>
<reference evidence="1 2" key="1">
    <citation type="submission" date="2009-06" db="EMBL/GenBank/DDBJ databases">
        <title>Complete sequence of Desulfovibrio salexigens DSM 2638.</title>
        <authorList>
            <consortium name="US DOE Joint Genome Institute"/>
            <person name="Lucas S."/>
            <person name="Copeland A."/>
            <person name="Lapidus A."/>
            <person name="Glavina del Rio T."/>
            <person name="Tice H."/>
            <person name="Bruce D."/>
            <person name="Goodwin L."/>
            <person name="Pitluck S."/>
            <person name="Munk A.C."/>
            <person name="Brettin T."/>
            <person name="Detter J.C."/>
            <person name="Han C."/>
            <person name="Tapia R."/>
            <person name="Larimer F."/>
            <person name="Land M."/>
            <person name="Hauser L."/>
            <person name="Kyrpides N."/>
            <person name="Anderson I."/>
            <person name="Wall J.D."/>
            <person name="Arkin A.P."/>
            <person name="Dehal P."/>
            <person name="Chivian D."/>
            <person name="Giles B."/>
            <person name="Hazen T.C."/>
        </authorList>
    </citation>
    <scope>NUCLEOTIDE SEQUENCE [LARGE SCALE GENOMIC DNA]</scope>
    <source>
        <strain evidence="2">ATCC 14822 / DSM 2638 / NCIMB 8403 / VKM B-1763</strain>
    </source>
</reference>
<evidence type="ECO:0000313" key="2">
    <source>
        <dbReference type="Proteomes" id="UP000002601"/>
    </source>
</evidence>
<dbReference type="RefSeq" id="WP_015851118.1">
    <property type="nucleotide sequence ID" value="NC_012881.1"/>
</dbReference>
<dbReference type="KEGG" id="dsa:Desal_1237"/>
<proteinExistence type="predicted"/>
<accession>C6C1Q4</accession>
<keyword evidence="2" id="KW-1185">Reference proteome</keyword>
<dbReference type="EMBL" id="CP001649">
    <property type="protein sequence ID" value="ACS79300.1"/>
    <property type="molecule type" value="Genomic_DNA"/>
</dbReference>
<name>C6C1Q4_MARSD</name>
<dbReference type="HOGENOM" id="CLU_862501_0_0_7"/>
<dbReference type="Gene3D" id="3.90.1720.10">
    <property type="entry name" value="endopeptidase domain like (from Nostoc punctiforme)"/>
    <property type="match status" value="1"/>
</dbReference>
<evidence type="ECO:0008006" key="3">
    <source>
        <dbReference type="Google" id="ProtNLM"/>
    </source>
</evidence>
<evidence type="ECO:0000313" key="1">
    <source>
        <dbReference type="EMBL" id="ACS79300.1"/>
    </source>
</evidence>
<protein>
    <recommendedName>
        <fullName evidence="3">Permuted papain-like amidase enzyme, YaeF/YiiX, C92 family</fullName>
    </recommendedName>
</protein>
<dbReference type="OrthoDB" id="9805237at2"/>
<gene>
    <name evidence="1" type="ordered locus">Desal_1237</name>
</gene>
<dbReference type="SUPFAM" id="SSF54001">
    <property type="entry name" value="Cysteine proteinases"/>
    <property type="match status" value="1"/>
</dbReference>